<dbReference type="AlphaFoldDB" id="A0A2P2N9G4"/>
<protein>
    <submittedName>
        <fullName evidence="1">Uncharacterized protein</fullName>
    </submittedName>
</protein>
<accession>A0A2P2N9G4</accession>
<organism evidence="1">
    <name type="scientific">Rhizophora mucronata</name>
    <name type="common">Asiatic mangrove</name>
    <dbReference type="NCBI Taxonomy" id="61149"/>
    <lineage>
        <taxon>Eukaryota</taxon>
        <taxon>Viridiplantae</taxon>
        <taxon>Streptophyta</taxon>
        <taxon>Embryophyta</taxon>
        <taxon>Tracheophyta</taxon>
        <taxon>Spermatophyta</taxon>
        <taxon>Magnoliopsida</taxon>
        <taxon>eudicotyledons</taxon>
        <taxon>Gunneridae</taxon>
        <taxon>Pentapetalae</taxon>
        <taxon>rosids</taxon>
        <taxon>fabids</taxon>
        <taxon>Malpighiales</taxon>
        <taxon>Rhizophoraceae</taxon>
        <taxon>Rhizophora</taxon>
    </lineage>
</organism>
<reference evidence="1" key="1">
    <citation type="submission" date="2018-02" db="EMBL/GenBank/DDBJ databases">
        <title>Rhizophora mucronata_Transcriptome.</title>
        <authorList>
            <person name="Meera S.P."/>
            <person name="Sreeshan A."/>
            <person name="Augustine A."/>
        </authorList>
    </citation>
    <scope>NUCLEOTIDE SEQUENCE</scope>
    <source>
        <tissue evidence="1">Leaf</tissue>
    </source>
</reference>
<sequence length="45" mass="5280">MNLAPNLVSSHFLVSCLSLEYIKWVSRIRILTLLSSCFFFIKEFI</sequence>
<dbReference type="EMBL" id="GGEC01058639">
    <property type="protein sequence ID" value="MBX39123.1"/>
    <property type="molecule type" value="Transcribed_RNA"/>
</dbReference>
<evidence type="ECO:0000313" key="1">
    <source>
        <dbReference type="EMBL" id="MBX39123.1"/>
    </source>
</evidence>
<name>A0A2P2N9G4_RHIMU</name>
<proteinExistence type="predicted"/>